<organism evidence="2 3">
    <name type="scientific">Imtechella halotolerans K1</name>
    <dbReference type="NCBI Taxonomy" id="946077"/>
    <lineage>
        <taxon>Bacteria</taxon>
        <taxon>Pseudomonadati</taxon>
        <taxon>Bacteroidota</taxon>
        <taxon>Flavobacteriia</taxon>
        <taxon>Flavobacteriales</taxon>
        <taxon>Flavobacteriaceae</taxon>
        <taxon>Imtechella</taxon>
    </lineage>
</organism>
<keyword evidence="1" id="KW-0472">Membrane</keyword>
<evidence type="ECO:0000313" key="3">
    <source>
        <dbReference type="Proteomes" id="UP000005938"/>
    </source>
</evidence>
<dbReference type="EMBL" id="AJJU01000009">
    <property type="protein sequence ID" value="EID74718.1"/>
    <property type="molecule type" value="Genomic_DNA"/>
</dbReference>
<keyword evidence="1" id="KW-1133">Transmembrane helix</keyword>
<comment type="caution">
    <text evidence="2">The sequence shown here is derived from an EMBL/GenBank/DDBJ whole genome shotgun (WGS) entry which is preliminary data.</text>
</comment>
<dbReference type="SUPFAM" id="SSF48452">
    <property type="entry name" value="TPR-like"/>
    <property type="match status" value="1"/>
</dbReference>
<dbReference type="Gene3D" id="1.25.40.10">
    <property type="entry name" value="Tetratricopeptide repeat domain"/>
    <property type="match status" value="1"/>
</dbReference>
<dbReference type="AlphaFoldDB" id="I0WEA2"/>
<dbReference type="eggNOG" id="COG0457">
    <property type="taxonomic scope" value="Bacteria"/>
</dbReference>
<evidence type="ECO:0000256" key="1">
    <source>
        <dbReference type="SAM" id="Phobius"/>
    </source>
</evidence>
<sequence length="242" mass="28173">MMDKILIEKYFTGKITAEESLEFKKRYISDPEFKQEVDFYKNVKKVAGAVDDENFKVTLQCFESEFSRRRSIRPTDRIRTFIAIAAVFVIGFSIVSLWPTKVSEADLFNTYFEPSKNISIPIIRSEGSQEIITEAFDAYSIKDYEKAASLFEKAFTVHRNPELLFYQANSLLANGQTEYAIEQFKKHLELQEMLTNRSHWYLALAYLKSGNLKETKIALRAYIKTGERFKREEAMSLLESLE</sequence>
<keyword evidence="3" id="KW-1185">Reference proteome</keyword>
<keyword evidence="1" id="KW-0812">Transmembrane</keyword>
<dbReference type="STRING" id="946077.W5A_08057"/>
<evidence type="ECO:0000313" key="2">
    <source>
        <dbReference type="EMBL" id="EID74718.1"/>
    </source>
</evidence>
<proteinExistence type="predicted"/>
<feature type="transmembrane region" description="Helical" evidence="1">
    <location>
        <begin position="78"/>
        <end position="98"/>
    </location>
</feature>
<gene>
    <name evidence="2" type="ORF">W5A_08057</name>
</gene>
<name>I0WEA2_9FLAO</name>
<accession>I0WEA2</accession>
<reference evidence="2 3" key="1">
    <citation type="journal article" date="2012" name="J. Bacteriol.">
        <title>Genome Sequence of the Halotolerant Bacterium Imtechella halotolerans K1T.</title>
        <authorList>
            <person name="Kumar S."/>
            <person name="Vikram S."/>
            <person name="Subramanian S."/>
            <person name="Raghava G.P."/>
            <person name="Pinnaka A.K."/>
        </authorList>
    </citation>
    <scope>NUCLEOTIDE SEQUENCE [LARGE SCALE GENOMIC DNA]</scope>
    <source>
        <strain evidence="2 3">K1</strain>
    </source>
</reference>
<dbReference type="Proteomes" id="UP000005938">
    <property type="component" value="Unassembled WGS sequence"/>
</dbReference>
<evidence type="ECO:0008006" key="4">
    <source>
        <dbReference type="Google" id="ProtNLM"/>
    </source>
</evidence>
<dbReference type="InterPro" id="IPR011990">
    <property type="entry name" value="TPR-like_helical_dom_sf"/>
</dbReference>
<protein>
    <recommendedName>
        <fullName evidence="4">Tetratricopeptide repeat protein</fullName>
    </recommendedName>
</protein>